<dbReference type="AlphaFoldDB" id="A0A4U1MLI5"/>
<dbReference type="EMBL" id="SWFM01000001">
    <property type="protein sequence ID" value="TKD72073.1"/>
    <property type="molecule type" value="Genomic_DNA"/>
</dbReference>
<evidence type="ECO:0000313" key="2">
    <source>
        <dbReference type="EMBL" id="TKD72073.1"/>
    </source>
</evidence>
<evidence type="ECO:0000256" key="1">
    <source>
        <dbReference type="SAM" id="Phobius"/>
    </source>
</evidence>
<dbReference type="RefSeq" id="WP_136945923.1">
    <property type="nucleotide sequence ID" value="NZ_SWFM01000001.1"/>
</dbReference>
<organism evidence="2 3">
    <name type="scientific">Guptibacillus hwajinpoensis</name>
    <dbReference type="NCBI Taxonomy" id="208199"/>
    <lineage>
        <taxon>Bacteria</taxon>
        <taxon>Bacillati</taxon>
        <taxon>Bacillota</taxon>
        <taxon>Bacilli</taxon>
        <taxon>Bacillales</taxon>
        <taxon>Guptibacillaceae</taxon>
        <taxon>Guptibacillus</taxon>
    </lineage>
</organism>
<keyword evidence="1" id="KW-1133">Transmembrane helix</keyword>
<sequence>MKKQLYFSISFIILFFFLQFISGLSSTLFFNKESYSRVGDYTTAENSVLTTIIVIAISASLAYFIQRWMMKRISK</sequence>
<gene>
    <name evidence="2" type="ORF">FBF83_04545</name>
</gene>
<proteinExistence type="predicted"/>
<feature type="transmembrane region" description="Helical" evidence="1">
    <location>
        <begin position="47"/>
        <end position="65"/>
    </location>
</feature>
<name>A0A4U1MLI5_9BACL</name>
<keyword evidence="1" id="KW-0472">Membrane</keyword>
<dbReference type="Proteomes" id="UP000310541">
    <property type="component" value="Unassembled WGS sequence"/>
</dbReference>
<reference evidence="2 3" key="1">
    <citation type="submission" date="2019-04" db="EMBL/GenBank/DDBJ databases">
        <title>Genome sequence of Bacillus hwajinpoensis strain Y2.</title>
        <authorList>
            <person name="Fair J.L."/>
            <person name="Maclea K.S."/>
        </authorList>
    </citation>
    <scope>NUCLEOTIDE SEQUENCE [LARGE SCALE GENOMIC DNA]</scope>
    <source>
        <strain evidence="2 3">Y2</strain>
    </source>
</reference>
<keyword evidence="1" id="KW-0812">Transmembrane</keyword>
<accession>A0A4U1MLI5</accession>
<comment type="caution">
    <text evidence="2">The sequence shown here is derived from an EMBL/GenBank/DDBJ whole genome shotgun (WGS) entry which is preliminary data.</text>
</comment>
<protein>
    <submittedName>
        <fullName evidence="2">Uncharacterized protein</fullName>
    </submittedName>
</protein>
<evidence type="ECO:0000313" key="3">
    <source>
        <dbReference type="Proteomes" id="UP000310541"/>
    </source>
</evidence>